<dbReference type="InParanoid" id="S0EZ10"/>
<dbReference type="PANTHER" id="PTHR46401">
    <property type="entry name" value="GLYCOSYLTRANSFERASE WBBK-RELATED"/>
    <property type="match status" value="1"/>
</dbReference>
<dbReference type="InterPro" id="IPR001296">
    <property type="entry name" value="Glyco_trans_1"/>
</dbReference>
<dbReference type="PATRIC" id="fig|1303518.3.peg.2143"/>
<dbReference type="Proteomes" id="UP000014227">
    <property type="component" value="Chromosome I"/>
</dbReference>
<organism evidence="3 4">
    <name type="scientific">Chthonomonas calidirosea (strain DSM 23976 / ICMP 18418 / T49)</name>
    <dbReference type="NCBI Taxonomy" id="1303518"/>
    <lineage>
        <taxon>Bacteria</taxon>
        <taxon>Bacillati</taxon>
        <taxon>Armatimonadota</taxon>
        <taxon>Chthonomonadia</taxon>
        <taxon>Chthonomonadales</taxon>
        <taxon>Chthonomonadaceae</taxon>
        <taxon>Chthonomonas</taxon>
    </lineage>
</organism>
<keyword evidence="1 3" id="KW-0808">Transferase</keyword>
<dbReference type="AlphaFoldDB" id="S0EZ10"/>
<dbReference type="SUPFAM" id="SSF53756">
    <property type="entry name" value="UDP-Glycosyltransferase/glycogen phosphorylase"/>
    <property type="match status" value="1"/>
</dbReference>
<proteinExistence type="predicted"/>
<protein>
    <submittedName>
        <fullName evidence="3">Glycosyltransferase</fullName>
    </submittedName>
</protein>
<dbReference type="Gene3D" id="3.40.50.2000">
    <property type="entry name" value="Glycogen Phosphorylase B"/>
    <property type="match status" value="2"/>
</dbReference>
<dbReference type="PANTHER" id="PTHR46401:SF2">
    <property type="entry name" value="GLYCOSYLTRANSFERASE WBBK-RELATED"/>
    <property type="match status" value="1"/>
</dbReference>
<dbReference type="eggNOG" id="COG0438">
    <property type="taxonomic scope" value="Bacteria"/>
</dbReference>
<gene>
    <name evidence="3" type="ORF">CCALI_02075</name>
</gene>
<dbReference type="RefSeq" id="WP_016483406.1">
    <property type="nucleotide sequence ID" value="NC_021487.1"/>
</dbReference>
<dbReference type="STRING" id="454171.CP488_02015"/>
<feature type="domain" description="Glycosyl transferase family 1" evidence="2">
    <location>
        <begin position="194"/>
        <end position="358"/>
    </location>
</feature>
<dbReference type="HOGENOM" id="CLU_009583_14_4_0"/>
<dbReference type="EMBL" id="HF951689">
    <property type="protein sequence ID" value="CCW35882.1"/>
    <property type="molecule type" value="Genomic_DNA"/>
</dbReference>
<evidence type="ECO:0000313" key="3">
    <source>
        <dbReference type="EMBL" id="CCW35882.1"/>
    </source>
</evidence>
<dbReference type="OrthoDB" id="5443996at2"/>
<evidence type="ECO:0000256" key="1">
    <source>
        <dbReference type="ARBA" id="ARBA00022679"/>
    </source>
</evidence>
<evidence type="ECO:0000259" key="2">
    <source>
        <dbReference type="Pfam" id="PF00534"/>
    </source>
</evidence>
<dbReference type="KEGG" id="ccz:CCALI_02075"/>
<dbReference type="GO" id="GO:0009103">
    <property type="term" value="P:lipopolysaccharide biosynthetic process"/>
    <property type="evidence" value="ECO:0007669"/>
    <property type="project" value="TreeGrafter"/>
</dbReference>
<dbReference type="Pfam" id="PF00534">
    <property type="entry name" value="Glycos_transf_1"/>
    <property type="match status" value="1"/>
</dbReference>
<accession>S0EZ10</accession>
<name>S0EZ10_CHTCT</name>
<reference evidence="4" key="1">
    <citation type="submission" date="2013-03" db="EMBL/GenBank/DDBJ databases">
        <title>Genome sequence of Chthonomonas calidirosea, the first sequenced genome from the Armatimonadetes phylum (formally candidate division OP10).</title>
        <authorList>
            <person name="Lee K.C.Y."/>
            <person name="Morgan X.C."/>
            <person name="Dunfield P.F."/>
            <person name="Tamas I."/>
            <person name="Houghton K.M."/>
            <person name="Vyssotski M."/>
            <person name="Ryan J.L.J."/>
            <person name="Lagutin K."/>
            <person name="McDonald I.R."/>
            <person name="Stott M.B."/>
        </authorList>
    </citation>
    <scope>NUCLEOTIDE SEQUENCE [LARGE SCALE GENOMIC DNA]</scope>
    <source>
        <strain evidence="4">DSM 23976 / ICMP 18418 / T49</strain>
    </source>
</reference>
<sequence>MPAESSLRIAMFTPWKAQCGISDYSRHLVEALKALPDVEDVVIVEPPSDAAKLSTWQAVWRRGARRRLYQSLGQQMSRQGIHIAHIQHQYFFFGGVSPLKNRFLDFLQAVRPPVVMTVHELALPQDSSLLRRLALTKVNRVSFLAPNLQRLVVHTEADRVALQNIGCDPDKVIRMPHPVPPAAPMPDAAQAKRVLNLQGKQVLTIFGFISKKKGHFVALEALRQLPPNVVLLLAGGRHPDDRTDYVDQIYRRAEAWNLRDRLVVTDYLPETSIPTVMAATDIALAPYLQTSGSGSLANLLAYGRAIVASNIPPHIEIAASTDPACLHLVTVGNPTALARAVEGLLGDPHGLRMLQEAALRYAKAHPYLQMARNLVTLYRDLLRR</sequence>
<evidence type="ECO:0000313" key="4">
    <source>
        <dbReference type="Proteomes" id="UP000014227"/>
    </source>
</evidence>
<keyword evidence="4" id="KW-1185">Reference proteome</keyword>
<dbReference type="GO" id="GO:0016757">
    <property type="term" value="F:glycosyltransferase activity"/>
    <property type="evidence" value="ECO:0007669"/>
    <property type="project" value="InterPro"/>
</dbReference>